<evidence type="ECO:0000313" key="7">
    <source>
        <dbReference type="Proteomes" id="UP000236755"/>
    </source>
</evidence>
<feature type="domain" description="D-isomer specific 2-hydroxyacid dehydrogenase catalytic" evidence="4">
    <location>
        <begin position="40"/>
        <end position="309"/>
    </location>
</feature>
<dbReference type="Pfam" id="PF02826">
    <property type="entry name" value="2-Hacid_dh_C"/>
    <property type="match status" value="1"/>
</dbReference>
<keyword evidence="2" id="KW-0520">NAD</keyword>
<gene>
    <name evidence="6" type="ORF">SAMN04488065_2889</name>
</gene>
<dbReference type="EMBL" id="FNQT01000007">
    <property type="protein sequence ID" value="SEA37999.1"/>
    <property type="molecule type" value="Genomic_DNA"/>
</dbReference>
<dbReference type="InterPro" id="IPR029753">
    <property type="entry name" value="D-isomer_DH_CS"/>
</dbReference>
<dbReference type="InterPro" id="IPR054891">
    <property type="entry name" value="Dhydh_Halo"/>
</dbReference>
<dbReference type="PANTHER" id="PTHR43333:SF1">
    <property type="entry name" value="D-ISOMER SPECIFIC 2-HYDROXYACID DEHYDROGENASE NAD-BINDING DOMAIN-CONTAINING PROTEIN"/>
    <property type="match status" value="1"/>
</dbReference>
<dbReference type="STRING" id="555874.SAMN04488065_2889"/>
<dbReference type="PROSITE" id="PS00671">
    <property type="entry name" value="D_2_HYDROXYACID_DH_3"/>
    <property type="match status" value="1"/>
</dbReference>
<evidence type="ECO:0000259" key="4">
    <source>
        <dbReference type="Pfam" id="PF00389"/>
    </source>
</evidence>
<dbReference type="Gene3D" id="3.40.50.720">
    <property type="entry name" value="NAD(P)-binding Rossmann-like Domain"/>
    <property type="match status" value="2"/>
</dbReference>
<evidence type="ECO:0000256" key="3">
    <source>
        <dbReference type="RuleBase" id="RU003719"/>
    </source>
</evidence>
<dbReference type="InterPro" id="IPR006140">
    <property type="entry name" value="D-isomer_DH_NAD-bd"/>
</dbReference>
<name>A0A1H4APX1_9EURY</name>
<dbReference type="OrthoDB" id="162251at2157"/>
<evidence type="ECO:0000259" key="5">
    <source>
        <dbReference type="Pfam" id="PF02826"/>
    </source>
</evidence>
<dbReference type="CDD" id="cd05300">
    <property type="entry name" value="2-Hacid_dh_1"/>
    <property type="match status" value="1"/>
</dbReference>
<feature type="domain" description="D-isomer specific 2-hydroxyacid dehydrogenase NAD-binding" evidence="5">
    <location>
        <begin position="102"/>
        <end position="278"/>
    </location>
</feature>
<dbReference type="NCBIfam" id="NF041369">
    <property type="entry name" value="Dhydh_Halo"/>
    <property type="match status" value="1"/>
</dbReference>
<organism evidence="6 7">
    <name type="scientific">Haloplanus vescus</name>
    <dbReference type="NCBI Taxonomy" id="555874"/>
    <lineage>
        <taxon>Archaea</taxon>
        <taxon>Methanobacteriati</taxon>
        <taxon>Methanobacteriota</taxon>
        <taxon>Stenosarchaea group</taxon>
        <taxon>Halobacteria</taxon>
        <taxon>Halobacteriales</taxon>
        <taxon>Haloferacaceae</taxon>
        <taxon>Haloplanus</taxon>
    </lineage>
</organism>
<comment type="similarity">
    <text evidence="3">Belongs to the D-isomer specific 2-hydroxyacid dehydrogenase family.</text>
</comment>
<evidence type="ECO:0000313" key="6">
    <source>
        <dbReference type="EMBL" id="SEA37999.1"/>
    </source>
</evidence>
<sequence>MHAPETLGVHESVGDVFPATVFRDSLSDTDPTVRIVGTDDIDACDALVTFAYDDRFLDADLDWIHSIQAGVDRFPFDDLRKREIALTNSTGIHGDVVGETTMGLMLAFARRLHVHRSNQERSEWRQPAWDDAFPLRRASVCVVGLGTLGQGIATRAAALGMDVTGVKRTPTPVDGVDEVYPPERLHEAIADARFVALAVPLTDDTEGMIGAAEFDAMRDDAYLINVARGPVVEQSALVDAVESERIAGAGLDVFETEPLPEDSPLWGRENVIVTPHAAAFTDDYYERIATIVRENLRRLGAGESLTNRVV</sequence>
<accession>A0A1H4APX1</accession>
<dbReference type="SUPFAM" id="SSF51735">
    <property type="entry name" value="NAD(P)-binding Rossmann-fold domains"/>
    <property type="match status" value="1"/>
</dbReference>
<dbReference type="AlphaFoldDB" id="A0A1H4APX1"/>
<reference evidence="6 7" key="1">
    <citation type="submission" date="2016-10" db="EMBL/GenBank/DDBJ databases">
        <authorList>
            <person name="de Groot N.N."/>
        </authorList>
    </citation>
    <scope>NUCLEOTIDE SEQUENCE [LARGE SCALE GENOMIC DNA]</scope>
    <source>
        <strain evidence="6 7">CGMCC 1.8712</strain>
    </source>
</reference>
<dbReference type="Pfam" id="PF00389">
    <property type="entry name" value="2-Hacid_dh"/>
    <property type="match status" value="1"/>
</dbReference>
<dbReference type="PANTHER" id="PTHR43333">
    <property type="entry name" value="2-HACID_DH_C DOMAIN-CONTAINING PROTEIN"/>
    <property type="match status" value="1"/>
</dbReference>
<dbReference type="Proteomes" id="UP000236755">
    <property type="component" value="Unassembled WGS sequence"/>
</dbReference>
<proteinExistence type="inferred from homology"/>
<dbReference type="InterPro" id="IPR036291">
    <property type="entry name" value="NAD(P)-bd_dom_sf"/>
</dbReference>
<dbReference type="RefSeq" id="WP_092636017.1">
    <property type="nucleotide sequence ID" value="NZ_FNQT01000007.1"/>
</dbReference>
<dbReference type="SUPFAM" id="SSF52283">
    <property type="entry name" value="Formate/glycerate dehydrogenase catalytic domain-like"/>
    <property type="match status" value="1"/>
</dbReference>
<dbReference type="InterPro" id="IPR006139">
    <property type="entry name" value="D-isomer_2_OHA_DH_cat_dom"/>
</dbReference>
<keyword evidence="1 3" id="KW-0560">Oxidoreductase</keyword>
<dbReference type="GO" id="GO:0051287">
    <property type="term" value="F:NAD binding"/>
    <property type="evidence" value="ECO:0007669"/>
    <property type="project" value="InterPro"/>
</dbReference>
<dbReference type="GO" id="GO:0016616">
    <property type="term" value="F:oxidoreductase activity, acting on the CH-OH group of donors, NAD or NADP as acceptor"/>
    <property type="evidence" value="ECO:0007669"/>
    <property type="project" value="InterPro"/>
</dbReference>
<protein>
    <submittedName>
        <fullName evidence="6">D-2-hydroxyacid dehydrogenase (NADP+)</fullName>
    </submittedName>
</protein>
<keyword evidence="7" id="KW-1185">Reference proteome</keyword>
<evidence type="ECO:0000256" key="2">
    <source>
        <dbReference type="ARBA" id="ARBA00023027"/>
    </source>
</evidence>
<evidence type="ECO:0000256" key="1">
    <source>
        <dbReference type="ARBA" id="ARBA00023002"/>
    </source>
</evidence>